<sequence length="192" mass="20158">MRDAAATRRRLLDAATEEFAAHGIAGARVDRIAAAARSNKAQMYGFFGSKDGLFDAVLEEHFELIVNAAPLDGADLPGYATALYDAYLQHPQVVRLATWSRLERHGGGGDLFADGVDHSAPKVAVIAAAQRDGHVDPDLDAADVLSLVVALAMAWSPASILLSAGVDEPAAVHERRKAALAAAVRRAVAPEG</sequence>
<dbReference type="Pfam" id="PF00440">
    <property type="entry name" value="TetR_N"/>
    <property type="match status" value="1"/>
</dbReference>
<dbReference type="Pfam" id="PF17926">
    <property type="entry name" value="TetR_C_21"/>
    <property type="match status" value="1"/>
</dbReference>
<accession>A0A7W4TQP3</accession>
<evidence type="ECO:0000313" key="4">
    <source>
        <dbReference type="EMBL" id="MBB2903279.1"/>
    </source>
</evidence>
<keyword evidence="1 2" id="KW-0238">DNA-binding</keyword>
<evidence type="ECO:0000256" key="2">
    <source>
        <dbReference type="PROSITE-ProRule" id="PRU00335"/>
    </source>
</evidence>
<evidence type="ECO:0000256" key="1">
    <source>
        <dbReference type="ARBA" id="ARBA00023125"/>
    </source>
</evidence>
<dbReference type="RefSeq" id="WP_183392895.1">
    <property type="nucleotide sequence ID" value="NZ_JACHVY010000006.1"/>
</dbReference>
<dbReference type="EMBL" id="JACHVY010000006">
    <property type="protein sequence ID" value="MBB2903279.1"/>
    <property type="molecule type" value="Genomic_DNA"/>
</dbReference>
<organism evidence="4 5">
    <name type="scientific">Kineococcus radiotolerans</name>
    <dbReference type="NCBI Taxonomy" id="131568"/>
    <lineage>
        <taxon>Bacteria</taxon>
        <taxon>Bacillati</taxon>
        <taxon>Actinomycetota</taxon>
        <taxon>Actinomycetes</taxon>
        <taxon>Kineosporiales</taxon>
        <taxon>Kineosporiaceae</taxon>
        <taxon>Kineococcus</taxon>
    </lineage>
</organism>
<evidence type="ECO:0000259" key="3">
    <source>
        <dbReference type="PROSITE" id="PS50977"/>
    </source>
</evidence>
<dbReference type="PRINTS" id="PR00455">
    <property type="entry name" value="HTHTETR"/>
</dbReference>
<dbReference type="GO" id="GO:0006355">
    <property type="term" value="P:regulation of DNA-templated transcription"/>
    <property type="evidence" value="ECO:0007669"/>
    <property type="project" value="UniProtKB-ARBA"/>
</dbReference>
<dbReference type="PANTHER" id="PTHR30328">
    <property type="entry name" value="TRANSCRIPTIONAL REPRESSOR"/>
    <property type="match status" value="1"/>
</dbReference>
<name>A0A7W4TQP3_KINRA</name>
<proteinExistence type="predicted"/>
<feature type="DNA-binding region" description="H-T-H motif" evidence="2">
    <location>
        <begin position="28"/>
        <end position="47"/>
    </location>
</feature>
<dbReference type="Proteomes" id="UP000533269">
    <property type="component" value="Unassembled WGS sequence"/>
</dbReference>
<dbReference type="SUPFAM" id="SSF48498">
    <property type="entry name" value="Tetracyclin repressor-like, C-terminal domain"/>
    <property type="match status" value="1"/>
</dbReference>
<dbReference type="InterPro" id="IPR041467">
    <property type="entry name" value="Sco4008_C"/>
</dbReference>
<feature type="domain" description="HTH tetR-type" evidence="3">
    <location>
        <begin position="5"/>
        <end position="65"/>
    </location>
</feature>
<evidence type="ECO:0000313" key="5">
    <source>
        <dbReference type="Proteomes" id="UP000533269"/>
    </source>
</evidence>
<reference evidence="4 5" key="2">
    <citation type="submission" date="2020-08" db="EMBL/GenBank/DDBJ databases">
        <authorList>
            <person name="Partida-Martinez L."/>
            <person name="Huntemann M."/>
            <person name="Clum A."/>
            <person name="Wang J."/>
            <person name="Palaniappan K."/>
            <person name="Ritter S."/>
            <person name="Chen I.-M."/>
            <person name="Stamatis D."/>
            <person name="Reddy T."/>
            <person name="O'Malley R."/>
            <person name="Daum C."/>
            <person name="Shapiro N."/>
            <person name="Ivanova N."/>
            <person name="Kyrpides N."/>
            <person name="Woyke T."/>
        </authorList>
    </citation>
    <scope>NUCLEOTIDE SEQUENCE [LARGE SCALE GENOMIC DNA]</scope>
    <source>
        <strain evidence="4 5">AS2.23</strain>
    </source>
</reference>
<dbReference type="PROSITE" id="PS50977">
    <property type="entry name" value="HTH_TETR_2"/>
    <property type="match status" value="1"/>
</dbReference>
<dbReference type="PANTHER" id="PTHR30328:SF54">
    <property type="entry name" value="HTH-TYPE TRANSCRIPTIONAL REPRESSOR SCO4008"/>
    <property type="match status" value="1"/>
</dbReference>
<dbReference type="InterPro" id="IPR001647">
    <property type="entry name" value="HTH_TetR"/>
</dbReference>
<dbReference type="GO" id="GO:0003677">
    <property type="term" value="F:DNA binding"/>
    <property type="evidence" value="ECO:0007669"/>
    <property type="project" value="UniProtKB-UniRule"/>
</dbReference>
<protein>
    <submittedName>
        <fullName evidence="4">AcrR family transcriptional regulator</fullName>
    </submittedName>
</protein>
<reference evidence="4 5" key="1">
    <citation type="submission" date="2020-08" db="EMBL/GenBank/DDBJ databases">
        <title>The Agave Microbiome: Exploring the role of microbial communities in plant adaptations to desert environments.</title>
        <authorList>
            <person name="Partida-Martinez L.P."/>
        </authorList>
    </citation>
    <scope>NUCLEOTIDE SEQUENCE [LARGE SCALE GENOMIC DNA]</scope>
    <source>
        <strain evidence="4 5">AS2.23</strain>
    </source>
</reference>
<dbReference type="InterPro" id="IPR050109">
    <property type="entry name" value="HTH-type_TetR-like_transc_reg"/>
</dbReference>
<dbReference type="AlphaFoldDB" id="A0A7W4TQP3"/>
<dbReference type="InterPro" id="IPR009057">
    <property type="entry name" value="Homeodomain-like_sf"/>
</dbReference>
<dbReference type="InterPro" id="IPR036271">
    <property type="entry name" value="Tet_transcr_reg_TetR-rel_C_sf"/>
</dbReference>
<dbReference type="Gene3D" id="1.10.357.10">
    <property type="entry name" value="Tetracycline Repressor, domain 2"/>
    <property type="match status" value="1"/>
</dbReference>
<gene>
    <name evidence="4" type="ORF">FHR75_004121</name>
</gene>
<dbReference type="SUPFAM" id="SSF46689">
    <property type="entry name" value="Homeodomain-like"/>
    <property type="match status" value="1"/>
</dbReference>
<comment type="caution">
    <text evidence="4">The sequence shown here is derived from an EMBL/GenBank/DDBJ whole genome shotgun (WGS) entry which is preliminary data.</text>
</comment>